<evidence type="ECO:0000256" key="5">
    <source>
        <dbReference type="ARBA" id="ARBA00022989"/>
    </source>
</evidence>
<evidence type="ECO:0000313" key="10">
    <source>
        <dbReference type="EMBL" id="MEK8027435.1"/>
    </source>
</evidence>
<dbReference type="Pfam" id="PF25539">
    <property type="entry name" value="Bestrophin_2"/>
    <property type="match status" value="2"/>
</dbReference>
<gene>
    <name evidence="10" type="ORF">AACH11_15840</name>
</gene>
<dbReference type="EMBL" id="JBBUTF010000014">
    <property type="protein sequence ID" value="MEK8027435.1"/>
    <property type="molecule type" value="Genomic_DNA"/>
</dbReference>
<evidence type="ECO:0000256" key="3">
    <source>
        <dbReference type="ARBA" id="ARBA00022475"/>
    </source>
</evidence>
<keyword evidence="3" id="KW-1003">Cell membrane</keyword>
<sequence>MIVRPRPHWLHLLFVRRGSLLWRILPQQLTALAIALGVALAHGTLWHWKVPLNAGVFSLMGVSLAIFLGFRINASYDRWWEARKLWGGVLIACRNLGRHALTLLDVPPAVASVRPATVPGVPARRVLDAATGRTSVPASGAGVGTVVPEGPVPADHPGRPLVLGLMAFAAAMRNQLRGLPADQALAGLLPAALLARLPGEANPPLAIGLWLGRQLAAQRAAGRLDPWLAAQMEDTLDDLLAAWGSCERIAVTPLPFTYGVILHRSVYTYCLLLPFGLVDAIGLATPLVVGFVSYTFFALEALSDEIEEPFGLAPNDLPLDALVHGVQRSLWQLLGEPVPAPLPLVDGYLQQ</sequence>
<comment type="subcellular location">
    <subcellularLocation>
        <location evidence="1">Cell membrane</location>
        <topology evidence="1">Multi-pass membrane protein</topology>
    </subcellularLocation>
</comment>
<keyword evidence="6" id="KW-0406">Ion transport</keyword>
<evidence type="ECO:0000256" key="7">
    <source>
        <dbReference type="ARBA" id="ARBA00023136"/>
    </source>
</evidence>
<dbReference type="RefSeq" id="WP_341375214.1">
    <property type="nucleotide sequence ID" value="NZ_JBBUTF010000014.1"/>
</dbReference>
<dbReference type="PANTHER" id="PTHR33281:SF19">
    <property type="entry name" value="VOLTAGE-DEPENDENT ANION CHANNEL-FORMING PROTEIN YNEE"/>
    <property type="match status" value="1"/>
</dbReference>
<evidence type="ECO:0000256" key="4">
    <source>
        <dbReference type="ARBA" id="ARBA00022692"/>
    </source>
</evidence>
<evidence type="ECO:0000256" key="8">
    <source>
        <dbReference type="ARBA" id="ARBA00034708"/>
    </source>
</evidence>
<proteinExistence type="inferred from homology"/>
<evidence type="ECO:0000256" key="2">
    <source>
        <dbReference type="ARBA" id="ARBA00022448"/>
    </source>
</evidence>
<organism evidence="10 11">
    <name type="scientific">Pseudaquabacterium rugosum</name>
    <dbReference type="NCBI Taxonomy" id="2984194"/>
    <lineage>
        <taxon>Bacteria</taxon>
        <taxon>Pseudomonadati</taxon>
        <taxon>Pseudomonadota</taxon>
        <taxon>Betaproteobacteria</taxon>
        <taxon>Burkholderiales</taxon>
        <taxon>Sphaerotilaceae</taxon>
        <taxon>Pseudaquabacterium</taxon>
    </lineage>
</organism>
<reference evidence="10 11" key="1">
    <citation type="submission" date="2024-04" db="EMBL/GenBank/DDBJ databases">
        <title>Novel species of the genus Ideonella isolated from streams.</title>
        <authorList>
            <person name="Lu H."/>
        </authorList>
    </citation>
    <scope>NUCLEOTIDE SEQUENCE [LARGE SCALE GENOMIC DNA]</scope>
    <source>
        <strain evidence="10 11">BYS139W</strain>
    </source>
</reference>
<name>A0ABU9BEL2_9BURK</name>
<dbReference type="PANTHER" id="PTHR33281">
    <property type="entry name" value="UPF0187 PROTEIN YNEE"/>
    <property type="match status" value="1"/>
</dbReference>
<evidence type="ECO:0000313" key="11">
    <source>
        <dbReference type="Proteomes" id="UP001368500"/>
    </source>
</evidence>
<comment type="similarity">
    <text evidence="8">Belongs to the anion channel-forming bestrophin (TC 1.A.46) family.</text>
</comment>
<evidence type="ECO:0000256" key="1">
    <source>
        <dbReference type="ARBA" id="ARBA00004651"/>
    </source>
</evidence>
<feature type="transmembrane region" description="Helical" evidence="9">
    <location>
        <begin position="54"/>
        <end position="74"/>
    </location>
</feature>
<protein>
    <submittedName>
        <fullName evidence="10">Bestrophin family ion channel</fullName>
    </submittedName>
</protein>
<feature type="transmembrane region" description="Helical" evidence="9">
    <location>
        <begin position="20"/>
        <end position="42"/>
    </location>
</feature>
<evidence type="ECO:0000256" key="9">
    <source>
        <dbReference type="SAM" id="Phobius"/>
    </source>
</evidence>
<comment type="caution">
    <text evidence="10">The sequence shown here is derived from an EMBL/GenBank/DDBJ whole genome shotgun (WGS) entry which is preliminary data.</text>
</comment>
<keyword evidence="2" id="KW-0813">Transport</keyword>
<keyword evidence="7 9" id="KW-0472">Membrane</keyword>
<dbReference type="Proteomes" id="UP001368500">
    <property type="component" value="Unassembled WGS sequence"/>
</dbReference>
<accession>A0ABU9BEL2</accession>
<evidence type="ECO:0000256" key="6">
    <source>
        <dbReference type="ARBA" id="ARBA00023065"/>
    </source>
</evidence>
<keyword evidence="11" id="KW-1185">Reference proteome</keyword>
<keyword evidence="5 9" id="KW-1133">Transmembrane helix</keyword>
<dbReference type="InterPro" id="IPR044669">
    <property type="entry name" value="YneE/VCCN1/2-like"/>
</dbReference>
<keyword evidence="4 9" id="KW-0812">Transmembrane</keyword>